<keyword evidence="8" id="KW-1278">Translocase</keyword>
<dbReference type="InterPro" id="IPR044492">
    <property type="entry name" value="P_typ_ATPase_HD_dom"/>
</dbReference>
<organism evidence="13 14">
    <name type="scientific">Actinomarinicola tropica</name>
    <dbReference type="NCBI Taxonomy" id="2789776"/>
    <lineage>
        <taxon>Bacteria</taxon>
        <taxon>Bacillati</taxon>
        <taxon>Actinomycetota</taxon>
        <taxon>Acidimicrobiia</taxon>
        <taxon>Acidimicrobiales</taxon>
        <taxon>Iamiaceae</taxon>
        <taxon>Actinomarinicola</taxon>
    </lineage>
</organism>
<sequence length="644" mass="66146">MAGDLADDLAPGEVPSGADALLPALWRSREVRWSAASGLLIVVGYLAGPLGAPGAVSTVLFMVAAVVGARFFAAEAIEELVTEREIGIELLMTVAAVVAGALGAWSEAAALAFLYSISESLEEFTEDRTRDAIAKLLDLAPRRVTVVDAHGTEREVDVDEVAVGDRFLVRPGQNVATDGVVIEGTSAVDEAAVTGESIPVDKVVGDKVFAGTANGHGALVVEATATSATNTLARVVELVTEAQESKGQGQQFMERFTGVYSPAVLAAGALILVAGGALTGDWGDWALRAATVLVAAAPCALVISIPVTYVAAMGRSSRSGVLIKGGVYLEELGRLRAVALDKTGTLTRGKPELTELHPTGTFPDNELLALAAAAERRSEHPIARAIVTAADRRGISVPDPDSFTAAVGGGVHATVGGIDVTIGSPSYLTGQGHDLSGINELIERLEAAGNTTVVLAGPDGPLGVLGVADTLRPQATAAIAELRRLGIEHIVMLTGDNPRTAAAIAAEAGIDDIGAGLSPEDKAARIRDLVERYDHVAMLGDGINDAPPLAAASVGIAMGTAGSDIALETADVALMADDLAKLTTAIRTGWRTRRIVTQNLALSLVILAILVPTALFGIIALPVAVLAHELSELAVILNGTRMAR</sequence>
<dbReference type="KEGG" id="atq:GH723_07525"/>
<reference evidence="13 14" key="1">
    <citation type="submission" date="2019-11" db="EMBL/GenBank/DDBJ databases">
        <authorList>
            <person name="He Y."/>
        </authorList>
    </citation>
    <scope>NUCLEOTIDE SEQUENCE [LARGE SCALE GENOMIC DNA]</scope>
    <source>
        <strain evidence="13 14">SCSIO 58843</strain>
    </source>
</reference>
<keyword evidence="9 11" id="KW-1133">Transmembrane helix</keyword>
<protein>
    <submittedName>
        <fullName evidence="13">Heavy metal translocating P-type ATPase</fullName>
    </submittedName>
</protein>
<dbReference type="GO" id="GO:0016887">
    <property type="term" value="F:ATP hydrolysis activity"/>
    <property type="evidence" value="ECO:0007669"/>
    <property type="project" value="InterPro"/>
</dbReference>
<dbReference type="InterPro" id="IPR036412">
    <property type="entry name" value="HAD-like_sf"/>
</dbReference>
<dbReference type="SFLD" id="SFLDS00003">
    <property type="entry name" value="Haloacid_Dehalogenase"/>
    <property type="match status" value="1"/>
</dbReference>
<keyword evidence="14" id="KW-1185">Reference proteome</keyword>
<dbReference type="SUPFAM" id="SSF56784">
    <property type="entry name" value="HAD-like"/>
    <property type="match status" value="1"/>
</dbReference>
<evidence type="ECO:0000256" key="11">
    <source>
        <dbReference type="RuleBase" id="RU362081"/>
    </source>
</evidence>
<dbReference type="NCBIfam" id="TIGR01525">
    <property type="entry name" value="ATPase-IB_hvy"/>
    <property type="match status" value="1"/>
</dbReference>
<proteinExistence type="inferred from homology"/>
<dbReference type="InterPro" id="IPR023299">
    <property type="entry name" value="ATPase_P-typ_cyto_dom_N"/>
</dbReference>
<dbReference type="PANTHER" id="PTHR43079">
    <property type="entry name" value="PROBABLE CADMIUM/ZINC-TRANSPORTING ATPASE HMA1"/>
    <property type="match status" value="1"/>
</dbReference>
<dbReference type="Gene3D" id="2.70.150.10">
    <property type="entry name" value="Calcium-transporting ATPase, cytoplasmic transduction domain A"/>
    <property type="match status" value="1"/>
</dbReference>
<dbReference type="GO" id="GO:0005524">
    <property type="term" value="F:ATP binding"/>
    <property type="evidence" value="ECO:0007669"/>
    <property type="project" value="UniProtKB-UniRule"/>
</dbReference>
<dbReference type="InterPro" id="IPR001757">
    <property type="entry name" value="P_typ_ATPase"/>
</dbReference>
<evidence type="ECO:0000313" key="13">
    <source>
        <dbReference type="EMBL" id="QGG94970.1"/>
    </source>
</evidence>
<evidence type="ECO:0000256" key="4">
    <source>
        <dbReference type="ARBA" id="ARBA00022723"/>
    </source>
</evidence>
<comment type="caution">
    <text evidence="11">Lacks conserved residue(s) required for the propagation of feature annotation.</text>
</comment>
<dbReference type="InterPro" id="IPR051949">
    <property type="entry name" value="Cation_Transport_ATPase"/>
</dbReference>
<dbReference type="PRINTS" id="PR00119">
    <property type="entry name" value="CATATPASE"/>
</dbReference>
<keyword evidence="10 11" id="KW-0472">Membrane</keyword>
<dbReference type="PANTHER" id="PTHR43079:SF1">
    <property type="entry name" value="CADMIUM_ZINC-TRANSPORTING ATPASE HMA1, CHLOROPLASTIC-RELATED"/>
    <property type="match status" value="1"/>
</dbReference>
<evidence type="ECO:0000259" key="12">
    <source>
        <dbReference type="Pfam" id="PF00122"/>
    </source>
</evidence>
<dbReference type="Gene3D" id="3.40.1110.10">
    <property type="entry name" value="Calcium-transporting ATPase, cytoplasmic domain N"/>
    <property type="match status" value="1"/>
</dbReference>
<evidence type="ECO:0000256" key="1">
    <source>
        <dbReference type="ARBA" id="ARBA00004651"/>
    </source>
</evidence>
<dbReference type="EMBL" id="CP045851">
    <property type="protein sequence ID" value="QGG94970.1"/>
    <property type="molecule type" value="Genomic_DNA"/>
</dbReference>
<dbReference type="FunFam" id="2.70.150.10:FF:000002">
    <property type="entry name" value="Copper-transporting ATPase 1, putative"/>
    <property type="match status" value="1"/>
</dbReference>
<evidence type="ECO:0000256" key="9">
    <source>
        <dbReference type="ARBA" id="ARBA00022989"/>
    </source>
</evidence>
<comment type="similarity">
    <text evidence="2 11">Belongs to the cation transport ATPase (P-type) (TC 3.A.3) family. Type IB subfamily.</text>
</comment>
<gene>
    <name evidence="13" type="ORF">GH723_07525</name>
</gene>
<dbReference type="RefSeq" id="WP_153759078.1">
    <property type="nucleotide sequence ID" value="NZ_CP045851.1"/>
</dbReference>
<dbReference type="GO" id="GO:0005886">
    <property type="term" value="C:plasma membrane"/>
    <property type="evidence" value="ECO:0007669"/>
    <property type="project" value="UniProtKB-SubCell"/>
</dbReference>
<dbReference type="NCBIfam" id="TIGR01494">
    <property type="entry name" value="ATPase_P-type"/>
    <property type="match status" value="1"/>
</dbReference>
<evidence type="ECO:0000256" key="2">
    <source>
        <dbReference type="ARBA" id="ARBA00006024"/>
    </source>
</evidence>
<dbReference type="InterPro" id="IPR023214">
    <property type="entry name" value="HAD_sf"/>
</dbReference>
<keyword evidence="11" id="KW-1003">Cell membrane</keyword>
<dbReference type="Pfam" id="PF00702">
    <property type="entry name" value="Hydrolase"/>
    <property type="match status" value="1"/>
</dbReference>
<dbReference type="SFLD" id="SFLDG00002">
    <property type="entry name" value="C1.7:_P-type_atpase_like"/>
    <property type="match status" value="1"/>
</dbReference>
<dbReference type="SFLD" id="SFLDF00027">
    <property type="entry name" value="p-type_atpase"/>
    <property type="match status" value="1"/>
</dbReference>
<dbReference type="InterPro" id="IPR018303">
    <property type="entry name" value="ATPase_P-typ_P_site"/>
</dbReference>
<dbReference type="PROSITE" id="PS00154">
    <property type="entry name" value="ATPASE_E1_E2"/>
    <property type="match status" value="1"/>
</dbReference>
<feature type="domain" description="P-type ATPase A" evidence="12">
    <location>
        <begin position="139"/>
        <end position="239"/>
    </location>
</feature>
<evidence type="ECO:0000256" key="10">
    <source>
        <dbReference type="ARBA" id="ARBA00023136"/>
    </source>
</evidence>
<keyword evidence="5 11" id="KW-0547">Nucleotide-binding</keyword>
<evidence type="ECO:0000256" key="8">
    <source>
        <dbReference type="ARBA" id="ARBA00022967"/>
    </source>
</evidence>
<dbReference type="InterPro" id="IPR023298">
    <property type="entry name" value="ATPase_P-typ_TM_dom_sf"/>
</dbReference>
<name>A0A5Q2RM79_9ACTN</name>
<evidence type="ECO:0000313" key="14">
    <source>
        <dbReference type="Proteomes" id="UP000334019"/>
    </source>
</evidence>
<feature type="transmembrane region" description="Helical" evidence="11">
    <location>
        <begin position="285"/>
        <end position="312"/>
    </location>
</feature>
<dbReference type="InterPro" id="IPR027256">
    <property type="entry name" value="P-typ_ATPase_IB"/>
</dbReference>
<dbReference type="InterPro" id="IPR059000">
    <property type="entry name" value="ATPase_P-type_domA"/>
</dbReference>
<dbReference type="SUPFAM" id="SSF81653">
    <property type="entry name" value="Calcium ATPase, transduction domain A"/>
    <property type="match status" value="1"/>
</dbReference>
<dbReference type="GO" id="GO:0019829">
    <property type="term" value="F:ATPase-coupled monoatomic cation transmembrane transporter activity"/>
    <property type="evidence" value="ECO:0007669"/>
    <property type="project" value="InterPro"/>
</dbReference>
<evidence type="ECO:0000256" key="5">
    <source>
        <dbReference type="ARBA" id="ARBA00022741"/>
    </source>
</evidence>
<dbReference type="PRINTS" id="PR00941">
    <property type="entry name" value="CDATPASE"/>
</dbReference>
<evidence type="ECO:0000256" key="3">
    <source>
        <dbReference type="ARBA" id="ARBA00022692"/>
    </source>
</evidence>
<feature type="transmembrane region" description="Helical" evidence="11">
    <location>
        <begin position="600"/>
        <end position="627"/>
    </location>
</feature>
<keyword evidence="7" id="KW-0460">Magnesium</keyword>
<dbReference type="SUPFAM" id="SSF81665">
    <property type="entry name" value="Calcium ATPase, transmembrane domain M"/>
    <property type="match status" value="1"/>
</dbReference>
<keyword evidence="3 11" id="KW-0812">Transmembrane</keyword>
<comment type="subcellular location">
    <subcellularLocation>
        <location evidence="1">Cell membrane</location>
        <topology evidence="1">Multi-pass membrane protein</topology>
    </subcellularLocation>
</comment>
<dbReference type="Pfam" id="PF00122">
    <property type="entry name" value="E1-E2_ATPase"/>
    <property type="match status" value="1"/>
</dbReference>
<dbReference type="Proteomes" id="UP000334019">
    <property type="component" value="Chromosome"/>
</dbReference>
<accession>A0A5Q2RM79</accession>
<keyword evidence="6 11" id="KW-0067">ATP-binding</keyword>
<feature type="transmembrane region" description="Helical" evidence="11">
    <location>
        <begin position="259"/>
        <end position="279"/>
    </location>
</feature>
<dbReference type="GO" id="GO:0046872">
    <property type="term" value="F:metal ion binding"/>
    <property type="evidence" value="ECO:0007669"/>
    <property type="project" value="UniProtKB-KW"/>
</dbReference>
<keyword evidence="4 11" id="KW-0479">Metal-binding</keyword>
<evidence type="ECO:0000256" key="7">
    <source>
        <dbReference type="ARBA" id="ARBA00022842"/>
    </source>
</evidence>
<evidence type="ECO:0000256" key="6">
    <source>
        <dbReference type="ARBA" id="ARBA00022840"/>
    </source>
</evidence>
<dbReference type="AlphaFoldDB" id="A0A5Q2RM79"/>
<dbReference type="InterPro" id="IPR008250">
    <property type="entry name" value="ATPase_P-typ_transduc_dom_A_sf"/>
</dbReference>
<dbReference type="Gene3D" id="3.40.50.1000">
    <property type="entry name" value="HAD superfamily/HAD-like"/>
    <property type="match status" value="1"/>
</dbReference>